<sequence>MATDIVQSLFGVTPQGYQQQQADMAGQQAMQYARLDPFQQANYAIGRGAYGLAGALGGALGGQDPELQKISARQQIAGQLNINDPASIERGIVALSQAGDPEGAMMLQAEYRKLQENAALVGQRQAAEKASLAQAGKIDLGVAQETKLRDELSRLPPGATEDDIRGVLVKYGDPDKVLTALTSAATRAEDRASRERLSAEANTARAEAAKESNIARAQLAKDANEAKAEIAKEANAARVEAAKVAAQARIDSAIQAGATAKQIAQMKIDSSKELKDLAVSLKGPKTLAPSLQKEEDKELELVDSLTARSNALKPAVLSLTPDPITKKSPIELGPINNMRYLAQNASGNSTPESRAYAQLQRSVQEATNLKTDAAKGVQTDRDVLRFANELIAAFGKNDTKTTLDALSNFVATTDKARANAEKRIDSRRRSQGIEAYYGTSQNPIKLD</sequence>
<keyword evidence="1" id="KW-0175">Coiled coil</keyword>
<evidence type="ECO:0000256" key="2">
    <source>
        <dbReference type="SAM" id="MobiDB-lite"/>
    </source>
</evidence>
<feature type="region of interest" description="Disordered" evidence="2">
    <location>
        <begin position="417"/>
        <end position="447"/>
    </location>
</feature>
<reference evidence="3" key="1">
    <citation type="submission" date="2020-05" db="EMBL/GenBank/DDBJ databases">
        <authorList>
            <person name="Chiriac C."/>
            <person name="Salcher M."/>
            <person name="Ghai R."/>
            <person name="Kavagutti S V."/>
        </authorList>
    </citation>
    <scope>NUCLEOTIDE SEQUENCE</scope>
</reference>
<name>A0A6J7WXZ6_9CAUD</name>
<gene>
    <name evidence="3" type="ORF">UFOVP376_37</name>
</gene>
<evidence type="ECO:0000313" key="3">
    <source>
        <dbReference type="EMBL" id="CAB5222949.1"/>
    </source>
</evidence>
<evidence type="ECO:0000256" key="1">
    <source>
        <dbReference type="SAM" id="Coils"/>
    </source>
</evidence>
<feature type="compositionally biased region" description="Polar residues" evidence="2">
    <location>
        <begin position="438"/>
        <end position="447"/>
    </location>
</feature>
<organism evidence="3">
    <name type="scientific">uncultured Caudovirales phage</name>
    <dbReference type="NCBI Taxonomy" id="2100421"/>
    <lineage>
        <taxon>Viruses</taxon>
        <taxon>Duplodnaviria</taxon>
        <taxon>Heunggongvirae</taxon>
        <taxon>Uroviricota</taxon>
        <taxon>Caudoviricetes</taxon>
        <taxon>Peduoviridae</taxon>
        <taxon>Maltschvirus</taxon>
        <taxon>Maltschvirus maltsch</taxon>
    </lineage>
</organism>
<dbReference type="EMBL" id="LR798305">
    <property type="protein sequence ID" value="CAB5222949.1"/>
    <property type="molecule type" value="Genomic_DNA"/>
</dbReference>
<accession>A0A6J7WXZ6</accession>
<feature type="coiled-coil region" evidence="1">
    <location>
        <begin position="209"/>
        <end position="240"/>
    </location>
</feature>
<feature type="compositionally biased region" description="Basic and acidic residues" evidence="2">
    <location>
        <begin position="417"/>
        <end position="428"/>
    </location>
</feature>
<proteinExistence type="predicted"/>
<protein>
    <submittedName>
        <fullName evidence="3">Uncharacterized protein</fullName>
    </submittedName>
</protein>